<dbReference type="HOGENOM" id="CLU_2592354_0_0_1"/>
<evidence type="ECO:0000313" key="3">
    <source>
        <dbReference type="Proteomes" id="UP000000304"/>
    </source>
</evidence>
<keyword evidence="3" id="KW-1185">Reference proteome</keyword>
<dbReference type="Proteomes" id="UP000000304">
    <property type="component" value="Chromosome X"/>
</dbReference>
<accession>B4R4D0</accession>
<dbReference type="EMBL" id="CM000366">
    <property type="protein sequence ID" value="EDX17832.1"/>
    <property type="molecule type" value="Genomic_DNA"/>
</dbReference>
<sequence length="80" mass="8532">MAAFLHQDLGLRTTENGESRKEKDLGQLRPKAALCEATGYGPSAGGGTEGTKGKELKNHKEQDLPEKYAIVCVCATLSVL</sequence>
<evidence type="ECO:0000256" key="1">
    <source>
        <dbReference type="SAM" id="MobiDB-lite"/>
    </source>
</evidence>
<feature type="compositionally biased region" description="Basic and acidic residues" evidence="1">
    <location>
        <begin position="15"/>
        <end position="26"/>
    </location>
</feature>
<feature type="region of interest" description="Disordered" evidence="1">
    <location>
        <begin position="1"/>
        <end position="59"/>
    </location>
</feature>
<organism evidence="2 3">
    <name type="scientific">Drosophila simulans</name>
    <name type="common">Fruit fly</name>
    <dbReference type="NCBI Taxonomy" id="7240"/>
    <lineage>
        <taxon>Eukaryota</taxon>
        <taxon>Metazoa</taxon>
        <taxon>Ecdysozoa</taxon>
        <taxon>Arthropoda</taxon>
        <taxon>Hexapoda</taxon>
        <taxon>Insecta</taxon>
        <taxon>Pterygota</taxon>
        <taxon>Neoptera</taxon>
        <taxon>Endopterygota</taxon>
        <taxon>Diptera</taxon>
        <taxon>Brachycera</taxon>
        <taxon>Muscomorpha</taxon>
        <taxon>Ephydroidea</taxon>
        <taxon>Drosophilidae</taxon>
        <taxon>Drosophila</taxon>
        <taxon>Sophophora</taxon>
    </lineage>
</organism>
<evidence type="ECO:0000313" key="2">
    <source>
        <dbReference type="EMBL" id="EDX17832.1"/>
    </source>
</evidence>
<reference evidence="2 3" key="1">
    <citation type="journal article" date="2007" name="Nature">
        <title>Evolution of genes and genomes on the Drosophila phylogeny.</title>
        <authorList>
            <consortium name="Drosophila 12 Genomes Consortium"/>
            <person name="Clark A.G."/>
            <person name="Eisen M.B."/>
            <person name="Smith D.R."/>
            <person name="Bergman C.M."/>
            <person name="Oliver B."/>
            <person name="Markow T.A."/>
            <person name="Kaufman T.C."/>
            <person name="Kellis M."/>
            <person name="Gelbart W."/>
            <person name="Iyer V.N."/>
            <person name="Pollard D.A."/>
            <person name="Sackton T.B."/>
            <person name="Larracuente A.M."/>
            <person name="Singh N.D."/>
            <person name="Abad J.P."/>
            <person name="Abt D.N."/>
            <person name="Adryan B."/>
            <person name="Aguade M."/>
            <person name="Akashi H."/>
            <person name="Anderson W.W."/>
            <person name="Aquadro C.F."/>
            <person name="Ardell D.H."/>
            <person name="Arguello R."/>
            <person name="Artieri C.G."/>
            <person name="Barbash D.A."/>
            <person name="Barker D."/>
            <person name="Barsanti P."/>
            <person name="Batterham P."/>
            <person name="Batzoglou S."/>
            <person name="Begun D."/>
            <person name="Bhutkar A."/>
            <person name="Blanco E."/>
            <person name="Bosak S.A."/>
            <person name="Bradley R.K."/>
            <person name="Brand A.D."/>
            <person name="Brent M.R."/>
            <person name="Brooks A.N."/>
            <person name="Brown R.H."/>
            <person name="Butlin R.K."/>
            <person name="Caggese C."/>
            <person name="Calvi B.R."/>
            <person name="Bernardo de Carvalho A."/>
            <person name="Caspi A."/>
            <person name="Castrezana S."/>
            <person name="Celniker S.E."/>
            <person name="Chang J.L."/>
            <person name="Chapple C."/>
            <person name="Chatterji S."/>
            <person name="Chinwalla A."/>
            <person name="Civetta A."/>
            <person name="Clifton S.W."/>
            <person name="Comeron J.M."/>
            <person name="Costello J.C."/>
            <person name="Coyne J.A."/>
            <person name="Daub J."/>
            <person name="David R.G."/>
            <person name="Delcher A.L."/>
            <person name="Delehaunty K."/>
            <person name="Do C.B."/>
            <person name="Ebling H."/>
            <person name="Edwards K."/>
            <person name="Eickbush T."/>
            <person name="Evans J.D."/>
            <person name="Filipski A."/>
            <person name="Findeiss S."/>
            <person name="Freyhult E."/>
            <person name="Fulton L."/>
            <person name="Fulton R."/>
            <person name="Garcia A.C."/>
            <person name="Gardiner A."/>
            <person name="Garfield D.A."/>
            <person name="Garvin B.E."/>
            <person name="Gibson G."/>
            <person name="Gilbert D."/>
            <person name="Gnerre S."/>
            <person name="Godfrey J."/>
            <person name="Good R."/>
            <person name="Gotea V."/>
            <person name="Gravely B."/>
            <person name="Greenberg A.J."/>
            <person name="Griffiths-Jones S."/>
            <person name="Gross S."/>
            <person name="Guigo R."/>
            <person name="Gustafson E.A."/>
            <person name="Haerty W."/>
            <person name="Hahn M.W."/>
            <person name="Halligan D.L."/>
            <person name="Halpern A.L."/>
            <person name="Halter G.M."/>
            <person name="Han M.V."/>
            <person name="Heger A."/>
            <person name="Hillier L."/>
            <person name="Hinrichs A.S."/>
            <person name="Holmes I."/>
            <person name="Hoskins R.A."/>
            <person name="Hubisz M.J."/>
            <person name="Hultmark D."/>
            <person name="Huntley M.A."/>
            <person name="Jaffe D.B."/>
            <person name="Jagadeeshan S."/>
            <person name="Jeck W.R."/>
            <person name="Johnson J."/>
            <person name="Jones C.D."/>
            <person name="Jordan W.C."/>
            <person name="Karpen G.H."/>
            <person name="Kataoka E."/>
            <person name="Keightley P.D."/>
            <person name="Kheradpour P."/>
            <person name="Kirkness E.F."/>
            <person name="Koerich L.B."/>
            <person name="Kristiansen K."/>
            <person name="Kudrna D."/>
            <person name="Kulathinal R.J."/>
            <person name="Kumar S."/>
            <person name="Kwok R."/>
            <person name="Lander E."/>
            <person name="Langley C.H."/>
            <person name="Lapoint R."/>
            <person name="Lazzaro B.P."/>
            <person name="Lee S.J."/>
            <person name="Levesque L."/>
            <person name="Li R."/>
            <person name="Lin C.F."/>
            <person name="Lin M.F."/>
            <person name="Lindblad-Toh K."/>
            <person name="Llopart A."/>
            <person name="Long M."/>
            <person name="Low L."/>
            <person name="Lozovsky E."/>
            <person name="Lu J."/>
            <person name="Luo M."/>
            <person name="Machado C.A."/>
            <person name="Makalowski W."/>
            <person name="Marzo M."/>
            <person name="Matsuda M."/>
            <person name="Matzkin L."/>
            <person name="McAllister B."/>
            <person name="McBride C.S."/>
            <person name="McKernan B."/>
            <person name="McKernan K."/>
            <person name="Mendez-Lago M."/>
            <person name="Minx P."/>
            <person name="Mollenhauer M.U."/>
            <person name="Montooth K."/>
            <person name="Mount S.M."/>
            <person name="Mu X."/>
            <person name="Myers E."/>
            <person name="Negre B."/>
            <person name="Newfeld S."/>
            <person name="Nielsen R."/>
            <person name="Noor M.A."/>
            <person name="O'Grady P."/>
            <person name="Pachter L."/>
            <person name="Papaceit M."/>
            <person name="Parisi M.J."/>
            <person name="Parisi M."/>
            <person name="Parts L."/>
            <person name="Pedersen J.S."/>
            <person name="Pesole G."/>
            <person name="Phillippy A.M."/>
            <person name="Ponting C.P."/>
            <person name="Pop M."/>
            <person name="Porcelli D."/>
            <person name="Powell J.R."/>
            <person name="Prohaska S."/>
            <person name="Pruitt K."/>
            <person name="Puig M."/>
            <person name="Quesneville H."/>
            <person name="Ram K.R."/>
            <person name="Rand D."/>
            <person name="Rasmussen M.D."/>
            <person name="Reed L.K."/>
            <person name="Reenan R."/>
            <person name="Reily A."/>
            <person name="Remington K.A."/>
            <person name="Rieger T.T."/>
            <person name="Ritchie M.G."/>
            <person name="Robin C."/>
            <person name="Rogers Y.H."/>
            <person name="Rohde C."/>
            <person name="Rozas J."/>
            <person name="Rubenfield M.J."/>
            <person name="Ruiz A."/>
            <person name="Russo S."/>
            <person name="Salzberg S.L."/>
            <person name="Sanchez-Gracia A."/>
            <person name="Saranga D.J."/>
            <person name="Sato H."/>
            <person name="Schaeffer S.W."/>
            <person name="Schatz M.C."/>
            <person name="Schlenke T."/>
            <person name="Schwartz R."/>
            <person name="Segarra C."/>
            <person name="Singh R.S."/>
            <person name="Sirot L."/>
            <person name="Sirota M."/>
            <person name="Sisneros N.B."/>
            <person name="Smith C.D."/>
            <person name="Smith T.F."/>
            <person name="Spieth J."/>
            <person name="Stage D.E."/>
            <person name="Stark A."/>
            <person name="Stephan W."/>
            <person name="Strausberg R.L."/>
            <person name="Strempel S."/>
            <person name="Sturgill D."/>
            <person name="Sutton G."/>
            <person name="Sutton G.G."/>
            <person name="Tao W."/>
            <person name="Teichmann S."/>
            <person name="Tobari Y.N."/>
            <person name="Tomimura Y."/>
            <person name="Tsolas J.M."/>
            <person name="Valente V.L."/>
            <person name="Venter E."/>
            <person name="Venter J.C."/>
            <person name="Vicario S."/>
            <person name="Vieira F.G."/>
            <person name="Vilella A.J."/>
            <person name="Villasante A."/>
            <person name="Walenz B."/>
            <person name="Wang J."/>
            <person name="Wasserman M."/>
            <person name="Watts T."/>
            <person name="Wilson D."/>
            <person name="Wilson R.K."/>
            <person name="Wing R.A."/>
            <person name="Wolfner M.F."/>
            <person name="Wong A."/>
            <person name="Wong G.K."/>
            <person name="Wu C.I."/>
            <person name="Wu G."/>
            <person name="Yamamoto D."/>
            <person name="Yang H.P."/>
            <person name="Yang S.P."/>
            <person name="Yorke J.A."/>
            <person name="Yoshida K."/>
            <person name="Zdobnov E."/>
            <person name="Zhang P."/>
            <person name="Zhang Y."/>
            <person name="Zimin A.V."/>
            <person name="Baldwin J."/>
            <person name="Abdouelleil A."/>
            <person name="Abdulkadir J."/>
            <person name="Abebe A."/>
            <person name="Abera B."/>
            <person name="Abreu J."/>
            <person name="Acer S.C."/>
            <person name="Aftuck L."/>
            <person name="Alexander A."/>
            <person name="An P."/>
            <person name="Anderson E."/>
            <person name="Anderson S."/>
            <person name="Arachi H."/>
            <person name="Azer M."/>
            <person name="Bachantsang P."/>
            <person name="Barry A."/>
            <person name="Bayul T."/>
            <person name="Berlin A."/>
            <person name="Bessette D."/>
            <person name="Bloom T."/>
            <person name="Blye J."/>
            <person name="Boguslavskiy L."/>
            <person name="Bonnet C."/>
            <person name="Boukhgalter B."/>
            <person name="Bourzgui I."/>
            <person name="Brown A."/>
            <person name="Cahill P."/>
            <person name="Channer S."/>
            <person name="Cheshatsang Y."/>
            <person name="Chuda L."/>
            <person name="Citroen M."/>
            <person name="Collymore A."/>
            <person name="Cooke P."/>
            <person name="Costello M."/>
            <person name="D'Aco K."/>
            <person name="Daza R."/>
            <person name="De Haan G."/>
            <person name="DeGray S."/>
            <person name="DeMaso C."/>
            <person name="Dhargay N."/>
            <person name="Dooley K."/>
            <person name="Dooley E."/>
            <person name="Doricent M."/>
            <person name="Dorje P."/>
            <person name="Dorjee K."/>
            <person name="Dupes A."/>
            <person name="Elong R."/>
            <person name="Falk J."/>
            <person name="Farina A."/>
            <person name="Faro S."/>
            <person name="Ferguson D."/>
            <person name="Fisher S."/>
            <person name="Foley C.D."/>
            <person name="Franke A."/>
            <person name="Friedrich D."/>
            <person name="Gadbois L."/>
            <person name="Gearin G."/>
            <person name="Gearin C.R."/>
            <person name="Giannoukos G."/>
            <person name="Goode T."/>
            <person name="Graham J."/>
            <person name="Grandbois E."/>
            <person name="Grewal S."/>
            <person name="Gyaltsen K."/>
            <person name="Hafez N."/>
            <person name="Hagos B."/>
            <person name="Hall J."/>
            <person name="Henson C."/>
            <person name="Hollinger A."/>
            <person name="Honan T."/>
            <person name="Huard M.D."/>
            <person name="Hughes L."/>
            <person name="Hurhula B."/>
            <person name="Husby M.E."/>
            <person name="Kamat A."/>
            <person name="Kanga B."/>
            <person name="Kashin S."/>
            <person name="Khazanovich D."/>
            <person name="Kisner P."/>
            <person name="Lance K."/>
            <person name="Lara M."/>
            <person name="Lee W."/>
            <person name="Lennon N."/>
            <person name="Letendre F."/>
            <person name="LeVine R."/>
            <person name="Lipovsky A."/>
            <person name="Liu X."/>
            <person name="Liu J."/>
            <person name="Liu S."/>
            <person name="Lokyitsang T."/>
            <person name="Lokyitsang Y."/>
            <person name="Lubonja R."/>
            <person name="Lui A."/>
            <person name="MacDonald P."/>
            <person name="Magnisalis V."/>
            <person name="Maru K."/>
            <person name="Matthews C."/>
            <person name="McCusker W."/>
            <person name="McDonough S."/>
            <person name="Mehta T."/>
            <person name="Meldrim J."/>
            <person name="Meneus L."/>
            <person name="Mihai O."/>
            <person name="Mihalev A."/>
            <person name="Mihova T."/>
            <person name="Mittelman R."/>
            <person name="Mlenga V."/>
            <person name="Montmayeur A."/>
            <person name="Mulrain L."/>
            <person name="Navidi A."/>
            <person name="Naylor J."/>
            <person name="Negash T."/>
            <person name="Nguyen T."/>
            <person name="Nguyen N."/>
            <person name="Nicol R."/>
            <person name="Norbu C."/>
            <person name="Norbu N."/>
            <person name="Novod N."/>
            <person name="O'Neill B."/>
            <person name="Osman S."/>
            <person name="Markiewicz E."/>
            <person name="Oyono O.L."/>
            <person name="Patti C."/>
            <person name="Phunkhang P."/>
            <person name="Pierre F."/>
            <person name="Priest M."/>
            <person name="Raghuraman S."/>
            <person name="Rege F."/>
            <person name="Reyes R."/>
            <person name="Rise C."/>
            <person name="Rogov P."/>
            <person name="Ross K."/>
            <person name="Ryan E."/>
            <person name="Settipalli S."/>
            <person name="Shea T."/>
            <person name="Sherpa N."/>
            <person name="Shi L."/>
            <person name="Shih D."/>
            <person name="Sparrow T."/>
            <person name="Spaulding J."/>
            <person name="Stalker J."/>
            <person name="Stange-Thomann N."/>
            <person name="Stavropoulos S."/>
            <person name="Stone C."/>
            <person name="Strader C."/>
            <person name="Tesfaye S."/>
            <person name="Thomson T."/>
            <person name="Thoulutsang Y."/>
            <person name="Thoulutsang D."/>
            <person name="Topham K."/>
            <person name="Topping I."/>
            <person name="Tsamla T."/>
            <person name="Vassiliev H."/>
            <person name="Vo A."/>
            <person name="Wangchuk T."/>
            <person name="Wangdi T."/>
            <person name="Weiand M."/>
            <person name="Wilkinson J."/>
            <person name="Wilson A."/>
            <person name="Yadav S."/>
            <person name="Young G."/>
            <person name="Yu Q."/>
            <person name="Zembek L."/>
            <person name="Zhong D."/>
            <person name="Zimmer A."/>
            <person name="Zwirko Z."/>
            <person name="Jaffe D.B."/>
            <person name="Alvarez P."/>
            <person name="Brockman W."/>
            <person name="Butler J."/>
            <person name="Chin C."/>
            <person name="Gnerre S."/>
            <person name="Grabherr M."/>
            <person name="Kleber M."/>
            <person name="Mauceli E."/>
            <person name="MacCallum I."/>
        </authorList>
    </citation>
    <scope>NUCLEOTIDE SEQUENCE [LARGE SCALE GENOMIC DNA]</scope>
    <source>
        <strain evidence="3">white501</strain>
    </source>
</reference>
<gene>
    <name evidence="2" type="primary">Dsim\GD15885</name>
    <name evidence="2" type="ORF">Dsim_GD15885</name>
</gene>
<dbReference type="AlphaFoldDB" id="B4R4D0"/>
<name>B4R4D0_DROSI</name>
<proteinExistence type="predicted"/>
<protein>
    <submittedName>
        <fullName evidence="2">GD15885</fullName>
    </submittedName>
</protein>